<comment type="subcellular location">
    <subcellularLocation>
        <location evidence="1">Cell membrane</location>
        <topology evidence="1">Multi-pass membrane protein</topology>
    </subcellularLocation>
</comment>
<evidence type="ECO:0000256" key="2">
    <source>
        <dbReference type="ARBA" id="ARBA00006683"/>
    </source>
</evidence>
<dbReference type="Pfam" id="PF02706">
    <property type="entry name" value="Wzz"/>
    <property type="match status" value="1"/>
</dbReference>
<dbReference type="PANTHER" id="PTHR32309">
    <property type="entry name" value="TYROSINE-PROTEIN KINASE"/>
    <property type="match status" value="1"/>
</dbReference>
<dbReference type="InterPro" id="IPR050445">
    <property type="entry name" value="Bact_polysacc_biosynth/exp"/>
</dbReference>
<reference evidence="10 11" key="1">
    <citation type="submission" date="2016-10" db="EMBL/GenBank/DDBJ databases">
        <authorList>
            <person name="de Groot N.N."/>
        </authorList>
    </citation>
    <scope>NUCLEOTIDE SEQUENCE [LARGE SCALE GENOMIC DNA]</scope>
    <source>
        <strain evidence="10 11">CGMCC 1.10449</strain>
    </source>
</reference>
<comment type="similarity">
    <text evidence="2">Belongs to the CpsC/CapA family.</text>
</comment>
<dbReference type="Proteomes" id="UP000199444">
    <property type="component" value="Unassembled WGS sequence"/>
</dbReference>
<accession>A0A1H0YI63</accession>
<dbReference type="Pfam" id="PF13807">
    <property type="entry name" value="GNVR"/>
    <property type="match status" value="1"/>
</dbReference>
<evidence type="ECO:0000256" key="4">
    <source>
        <dbReference type="ARBA" id="ARBA00022692"/>
    </source>
</evidence>
<keyword evidence="11" id="KW-1185">Reference proteome</keyword>
<feature type="domain" description="Polysaccharide chain length determinant N-terminal" evidence="8">
    <location>
        <begin position="3"/>
        <end position="95"/>
    </location>
</feature>
<protein>
    <submittedName>
        <fullName evidence="10">Capsular polysaccharide biosynthesis protein</fullName>
    </submittedName>
</protein>
<keyword evidence="3" id="KW-1003">Cell membrane</keyword>
<dbReference type="InterPro" id="IPR003856">
    <property type="entry name" value="LPS_length_determ_N"/>
</dbReference>
<evidence type="ECO:0000259" key="9">
    <source>
        <dbReference type="Pfam" id="PF13807"/>
    </source>
</evidence>
<dbReference type="RefSeq" id="WP_092491521.1">
    <property type="nucleotide sequence ID" value="NZ_FNKD01000001.1"/>
</dbReference>
<feature type="transmembrane region" description="Helical" evidence="7">
    <location>
        <begin position="175"/>
        <end position="196"/>
    </location>
</feature>
<dbReference type="InterPro" id="IPR032807">
    <property type="entry name" value="GNVR"/>
</dbReference>
<organism evidence="10 11">
    <name type="scientific">Virgibacillus salinus</name>
    <dbReference type="NCBI Taxonomy" id="553311"/>
    <lineage>
        <taxon>Bacteria</taxon>
        <taxon>Bacillati</taxon>
        <taxon>Bacillota</taxon>
        <taxon>Bacilli</taxon>
        <taxon>Bacillales</taxon>
        <taxon>Bacillaceae</taxon>
        <taxon>Virgibacillus</taxon>
    </lineage>
</organism>
<evidence type="ECO:0000256" key="6">
    <source>
        <dbReference type="ARBA" id="ARBA00023136"/>
    </source>
</evidence>
<gene>
    <name evidence="10" type="ORF">SAMN05216231_0660</name>
</gene>
<evidence type="ECO:0000313" key="11">
    <source>
        <dbReference type="Proteomes" id="UP000199444"/>
    </source>
</evidence>
<proteinExistence type="inferred from homology"/>
<dbReference type="EMBL" id="FNKD01000001">
    <property type="protein sequence ID" value="SDQ14730.1"/>
    <property type="molecule type" value="Genomic_DNA"/>
</dbReference>
<evidence type="ECO:0000256" key="1">
    <source>
        <dbReference type="ARBA" id="ARBA00004651"/>
    </source>
</evidence>
<evidence type="ECO:0000256" key="3">
    <source>
        <dbReference type="ARBA" id="ARBA00022475"/>
    </source>
</evidence>
<dbReference type="AlphaFoldDB" id="A0A1H0YI63"/>
<evidence type="ECO:0000313" key="10">
    <source>
        <dbReference type="EMBL" id="SDQ14730.1"/>
    </source>
</evidence>
<dbReference type="GO" id="GO:0004713">
    <property type="term" value="F:protein tyrosine kinase activity"/>
    <property type="evidence" value="ECO:0007669"/>
    <property type="project" value="TreeGrafter"/>
</dbReference>
<keyword evidence="6 7" id="KW-0472">Membrane</keyword>
<dbReference type="STRING" id="553311.SAMN05216231_0660"/>
<evidence type="ECO:0000259" key="8">
    <source>
        <dbReference type="Pfam" id="PF02706"/>
    </source>
</evidence>
<sequence>MEETISLKEIFDVIKKKFLLILSFTIGAAIISTIISYVFLTPTYESSSQFIVNQSEQDKSTNYNVNDIRSNVELINTYNIIIKSPAILEEVVKELNLSYSVTQLQNKINVLNEENSQVVTVTVTDTNSNLATQIANTTVQIFQTKIPDLMNADNVHILSEAEMKENPSPVSPRPMLNIAIAVVLGGMIGVGSAFLLEYLDNTIMSEEDVEKTLNLPVLGVITHINDGDVQKERFKPTLNRSDRRRLYGSKKG</sequence>
<keyword evidence="5 7" id="KW-1133">Transmembrane helix</keyword>
<keyword evidence="4 7" id="KW-0812">Transmembrane</keyword>
<feature type="domain" description="Tyrosine-protein kinase G-rich" evidence="9">
    <location>
        <begin position="149"/>
        <end position="195"/>
    </location>
</feature>
<evidence type="ECO:0000256" key="5">
    <source>
        <dbReference type="ARBA" id="ARBA00022989"/>
    </source>
</evidence>
<name>A0A1H0YI63_9BACI</name>
<dbReference type="GO" id="GO:0005886">
    <property type="term" value="C:plasma membrane"/>
    <property type="evidence" value="ECO:0007669"/>
    <property type="project" value="UniProtKB-SubCell"/>
</dbReference>
<dbReference type="PANTHER" id="PTHR32309:SF13">
    <property type="entry name" value="FERRIC ENTEROBACTIN TRANSPORT PROTEIN FEPE"/>
    <property type="match status" value="1"/>
</dbReference>
<feature type="transmembrane region" description="Helical" evidence="7">
    <location>
        <begin position="18"/>
        <end position="40"/>
    </location>
</feature>
<evidence type="ECO:0000256" key="7">
    <source>
        <dbReference type="SAM" id="Phobius"/>
    </source>
</evidence>